<organism evidence="1 2">
    <name type="scientific">Candidatus Adlerbacteria bacterium RIFCSPHIGHO2_12_FULL_53_18</name>
    <dbReference type="NCBI Taxonomy" id="1797242"/>
    <lineage>
        <taxon>Bacteria</taxon>
        <taxon>Candidatus Adleribacteriota</taxon>
    </lineage>
</organism>
<dbReference type="PANTHER" id="PTHR28055">
    <property type="entry name" value="ALTERED INHERITANCE OF MITOCHONDRIA PROTEIN 41, MITOCHONDRIAL"/>
    <property type="match status" value="1"/>
</dbReference>
<comment type="caution">
    <text evidence="1">The sequence shown here is derived from an EMBL/GenBank/DDBJ whole genome shotgun (WGS) entry which is preliminary data.</text>
</comment>
<dbReference type="AlphaFoldDB" id="A0A1F4XUE0"/>
<dbReference type="Gene3D" id="1.10.10.410">
    <property type="match status" value="1"/>
</dbReference>
<proteinExistence type="predicted"/>
<dbReference type="InterPro" id="IPR003789">
    <property type="entry name" value="Asn/Gln_tRNA_amidoTrase-B-like"/>
</dbReference>
<evidence type="ECO:0000313" key="2">
    <source>
        <dbReference type="Proteomes" id="UP000178091"/>
    </source>
</evidence>
<dbReference type="InterPro" id="IPR023168">
    <property type="entry name" value="GatB_Yqey_C_2"/>
</dbReference>
<dbReference type="EMBL" id="MEWW01000011">
    <property type="protein sequence ID" value="OGC84653.1"/>
    <property type="molecule type" value="Genomic_DNA"/>
</dbReference>
<protein>
    <recommendedName>
        <fullName evidence="3">Glutamyl-tRNA amidotransferase</fullName>
    </recommendedName>
</protein>
<gene>
    <name evidence="1" type="ORF">A3F55_03185</name>
</gene>
<accession>A0A1F4XUE0</accession>
<dbReference type="GO" id="GO:0016884">
    <property type="term" value="F:carbon-nitrogen ligase activity, with glutamine as amido-N-donor"/>
    <property type="evidence" value="ECO:0007669"/>
    <property type="project" value="InterPro"/>
</dbReference>
<name>A0A1F4XUE0_9BACT</name>
<sequence>MTHEELKAGIKEAMKAKDAVRLSVFRGLVTAATNEAIAKGKGPDALLTDDELMTVIMRAAKQRKDSIEQFEKGGRPELAENEKAELAVIETLLPAQMSRDEIEAAVKAKAAELGVVDKTGANKLIGALMKDLKGKADGTIVKEVITTLFP</sequence>
<dbReference type="SUPFAM" id="SSF89095">
    <property type="entry name" value="GatB/YqeY motif"/>
    <property type="match status" value="1"/>
</dbReference>
<dbReference type="PANTHER" id="PTHR28055:SF1">
    <property type="entry name" value="ALTERED INHERITANCE OF MITOCHONDRIA PROTEIN 41, MITOCHONDRIAL"/>
    <property type="match status" value="1"/>
</dbReference>
<dbReference type="InterPro" id="IPR042184">
    <property type="entry name" value="YqeY/Aim41_N"/>
</dbReference>
<dbReference type="Gene3D" id="1.10.1510.10">
    <property type="entry name" value="Uncharacterised protein YqeY/AIM41 PF09424, N-terminal domain"/>
    <property type="match status" value="1"/>
</dbReference>
<reference evidence="1 2" key="1">
    <citation type="journal article" date="2016" name="Nat. Commun.">
        <title>Thousands of microbial genomes shed light on interconnected biogeochemical processes in an aquifer system.</title>
        <authorList>
            <person name="Anantharaman K."/>
            <person name="Brown C.T."/>
            <person name="Hug L.A."/>
            <person name="Sharon I."/>
            <person name="Castelle C.J."/>
            <person name="Probst A.J."/>
            <person name="Thomas B.C."/>
            <person name="Singh A."/>
            <person name="Wilkins M.J."/>
            <person name="Karaoz U."/>
            <person name="Brodie E.L."/>
            <person name="Williams K.H."/>
            <person name="Hubbard S.S."/>
            <person name="Banfield J.F."/>
        </authorList>
    </citation>
    <scope>NUCLEOTIDE SEQUENCE [LARGE SCALE GENOMIC DNA]</scope>
</reference>
<evidence type="ECO:0008006" key="3">
    <source>
        <dbReference type="Google" id="ProtNLM"/>
    </source>
</evidence>
<evidence type="ECO:0000313" key="1">
    <source>
        <dbReference type="EMBL" id="OGC84653.1"/>
    </source>
</evidence>
<dbReference type="Proteomes" id="UP000178091">
    <property type="component" value="Unassembled WGS sequence"/>
</dbReference>
<dbReference type="InterPro" id="IPR019004">
    <property type="entry name" value="YqeY/Aim41"/>
</dbReference>
<dbReference type="Pfam" id="PF09424">
    <property type="entry name" value="YqeY"/>
    <property type="match status" value="1"/>
</dbReference>